<dbReference type="PANTHER" id="PTHR43343">
    <property type="entry name" value="PEPTIDASE S12"/>
    <property type="match status" value="1"/>
</dbReference>
<dbReference type="RefSeq" id="WP_079448335.1">
    <property type="nucleotide sequence ID" value="NZ_MWPQ01000064.1"/>
</dbReference>
<comment type="caution">
    <text evidence="6">The sequence shown here is derived from an EMBL/GenBank/DDBJ whole genome shotgun (WGS) entry which is preliminary data.</text>
</comment>
<accession>A0A1V4HUB4</accession>
<dbReference type="InterPro" id="IPR051201">
    <property type="entry name" value="Chloro_Bact_Ser_Proteases"/>
</dbReference>
<keyword evidence="4" id="KW-0720">Serine protease</keyword>
<evidence type="ECO:0000256" key="3">
    <source>
        <dbReference type="ARBA" id="ARBA00022801"/>
    </source>
</evidence>
<keyword evidence="2" id="KW-0645">Protease</keyword>
<name>A0A1V4HUB4_NITVU</name>
<dbReference type="InterPro" id="IPR009003">
    <property type="entry name" value="Peptidase_S1_PA"/>
</dbReference>
<dbReference type="PROSITE" id="PS50106">
    <property type="entry name" value="PDZ"/>
    <property type="match status" value="1"/>
</dbReference>
<dbReference type="Gene3D" id="2.40.10.120">
    <property type="match status" value="1"/>
</dbReference>
<dbReference type="InterPro" id="IPR036034">
    <property type="entry name" value="PDZ_sf"/>
</dbReference>
<evidence type="ECO:0000256" key="2">
    <source>
        <dbReference type="ARBA" id="ARBA00022670"/>
    </source>
</evidence>
<dbReference type="SUPFAM" id="SSF50156">
    <property type="entry name" value="PDZ domain-like"/>
    <property type="match status" value="1"/>
</dbReference>
<dbReference type="SMART" id="SM00228">
    <property type="entry name" value="PDZ"/>
    <property type="match status" value="1"/>
</dbReference>
<dbReference type="InterPro" id="IPR001940">
    <property type="entry name" value="Peptidase_S1C"/>
</dbReference>
<feature type="domain" description="PDZ" evidence="5">
    <location>
        <begin position="268"/>
        <end position="352"/>
    </location>
</feature>
<dbReference type="STRING" id="29421.B2M20_17650"/>
<gene>
    <name evidence="6" type="ORF">B2M20_17650</name>
</gene>
<sequence length="367" mass="37460">MRSFRLLGATLFVAVLVMLTVVLAIPYARQIFFAASVPRVIQPRGDLSSLENSTVELFEQASPSVVQVVALGEGRSRLPGSDDSPGMESGTGFLWDLAGNIVTNAHVVSGARKVAVRTASGSMLRAEVTGTAPNYDLAVVRVLSMTSLPSPLPVGSSADLKVGQSVYAIGNPFGLDQSLTTGVISALRRRMPTAGGREVSNVIQTDAAINPGNSGGPLLDSAGRLIGVTTAIISPSGVNAGIGFAIPVDVVNRVVPELIRAGRVPTPGIGIIAASEALATGIGVEGVVIVRTVPGSPADRVGLKGIDAGDGTVGDVIVAVEGKPVQRLSDLTEVLESVKVPGRIQLTVEHNGSSRSVSVDVVDIGGG</sequence>
<evidence type="ECO:0000259" key="5">
    <source>
        <dbReference type="PROSITE" id="PS50106"/>
    </source>
</evidence>
<dbReference type="OrthoDB" id="7358927at2"/>
<dbReference type="GO" id="GO:0004252">
    <property type="term" value="F:serine-type endopeptidase activity"/>
    <property type="evidence" value="ECO:0007669"/>
    <property type="project" value="InterPro"/>
</dbReference>
<dbReference type="GO" id="GO:0006508">
    <property type="term" value="P:proteolysis"/>
    <property type="evidence" value="ECO:0007669"/>
    <property type="project" value="UniProtKB-KW"/>
</dbReference>
<dbReference type="PRINTS" id="PR00834">
    <property type="entry name" value="PROTEASES2C"/>
</dbReference>
<protein>
    <submittedName>
        <fullName evidence="6">2-alkenal reductase</fullName>
    </submittedName>
</protein>
<keyword evidence="3" id="KW-0378">Hydrolase</keyword>
<dbReference type="FunFam" id="2.40.10.10:FF:000001">
    <property type="entry name" value="Periplasmic serine protease DegS"/>
    <property type="match status" value="1"/>
</dbReference>
<dbReference type="Gene3D" id="2.30.42.10">
    <property type="match status" value="1"/>
</dbReference>
<proteinExistence type="inferred from homology"/>
<dbReference type="Pfam" id="PF13365">
    <property type="entry name" value="Trypsin_2"/>
    <property type="match status" value="1"/>
</dbReference>
<dbReference type="EMBL" id="MWPQ01000064">
    <property type="protein sequence ID" value="OPH81449.1"/>
    <property type="molecule type" value="Genomic_DNA"/>
</dbReference>
<evidence type="ECO:0000313" key="6">
    <source>
        <dbReference type="EMBL" id="OPH81449.1"/>
    </source>
</evidence>
<dbReference type="SUPFAM" id="SSF50494">
    <property type="entry name" value="Trypsin-like serine proteases"/>
    <property type="match status" value="1"/>
</dbReference>
<dbReference type="Proteomes" id="UP000189940">
    <property type="component" value="Unassembled WGS sequence"/>
</dbReference>
<dbReference type="Pfam" id="PF13180">
    <property type="entry name" value="PDZ_2"/>
    <property type="match status" value="1"/>
</dbReference>
<keyword evidence="7" id="KW-1185">Reference proteome</keyword>
<dbReference type="PANTHER" id="PTHR43343:SF3">
    <property type="entry name" value="PROTEASE DO-LIKE 8, CHLOROPLASTIC"/>
    <property type="match status" value="1"/>
</dbReference>
<organism evidence="6 7">
    <name type="scientific">Nitrobacter vulgaris</name>
    <dbReference type="NCBI Taxonomy" id="29421"/>
    <lineage>
        <taxon>Bacteria</taxon>
        <taxon>Pseudomonadati</taxon>
        <taxon>Pseudomonadota</taxon>
        <taxon>Alphaproteobacteria</taxon>
        <taxon>Hyphomicrobiales</taxon>
        <taxon>Nitrobacteraceae</taxon>
        <taxon>Nitrobacter</taxon>
    </lineage>
</organism>
<evidence type="ECO:0000256" key="4">
    <source>
        <dbReference type="ARBA" id="ARBA00022825"/>
    </source>
</evidence>
<comment type="similarity">
    <text evidence="1">Belongs to the peptidase S1C family.</text>
</comment>
<reference evidence="6 7" key="1">
    <citation type="submission" date="2017-02" db="EMBL/GenBank/DDBJ databases">
        <title>Genome sequence of the nitrite-oxidizing bacterium Nitrobacter vulgaris strain Ab1.</title>
        <authorList>
            <person name="Mellbye B.L."/>
            <person name="Davis E.W."/>
            <person name="Spieck E."/>
            <person name="Chang J.H."/>
            <person name="Bottomley P.J."/>
            <person name="Sayavedra-Soto L.A."/>
        </authorList>
    </citation>
    <scope>NUCLEOTIDE SEQUENCE [LARGE SCALE GENOMIC DNA]</scope>
    <source>
        <strain evidence="6 7">Ab1</strain>
    </source>
</reference>
<dbReference type="AlphaFoldDB" id="A0A1V4HUB4"/>
<dbReference type="InterPro" id="IPR001478">
    <property type="entry name" value="PDZ"/>
</dbReference>
<evidence type="ECO:0000313" key="7">
    <source>
        <dbReference type="Proteomes" id="UP000189940"/>
    </source>
</evidence>
<evidence type="ECO:0000256" key="1">
    <source>
        <dbReference type="ARBA" id="ARBA00010541"/>
    </source>
</evidence>